<name>E8ZHH5_MYCHL</name>
<dbReference type="KEGG" id="mha:HF1_05880"/>
<evidence type="ECO:0000313" key="2">
    <source>
        <dbReference type="Proteomes" id="UP000008637"/>
    </source>
</evidence>
<sequence>MAISKSLIGTCAAGSAAGGGALAYQLGAFDGKEVTTTVRQRLKNEGYELISESSDGQWKTSFNAFKTDASFMSEINKHSEKDTTLTNEDDGEKGKVALEKLCASYLAGNKDFENASKWCVLRIQDKAPSSGWLPLADGNSDAATNKTKWEGAFEKHKTALSDNKIKGITSTTQKEQGHSLLKQWCSENLALSFNKARASIFTNASNWCSAST</sequence>
<gene>
    <name evidence="1" type="ordered locus">HF1_05880</name>
</gene>
<organism evidence="1 2">
    <name type="scientific">Mycoplasma haemofelis (strain Langford 1)</name>
    <name type="common">Haemobartonella felis</name>
    <dbReference type="NCBI Taxonomy" id="941640"/>
    <lineage>
        <taxon>Bacteria</taxon>
        <taxon>Bacillati</taxon>
        <taxon>Mycoplasmatota</taxon>
        <taxon>Mollicutes</taxon>
        <taxon>Mycoplasmataceae</taxon>
        <taxon>Mycoplasma</taxon>
    </lineage>
</organism>
<dbReference type="Proteomes" id="UP000008637">
    <property type="component" value="Chromosome"/>
</dbReference>
<evidence type="ECO:0000313" key="1">
    <source>
        <dbReference type="EMBL" id="CBY92596.1"/>
    </source>
</evidence>
<dbReference type="HOGENOM" id="CLU_1319757_0_0_14"/>
<dbReference type="AlphaFoldDB" id="E8ZHH5"/>
<dbReference type="EMBL" id="FR773153">
    <property type="protein sequence ID" value="CBY92596.1"/>
    <property type="molecule type" value="Genomic_DNA"/>
</dbReference>
<proteinExistence type="predicted"/>
<dbReference type="OrthoDB" id="9826779at2"/>
<keyword evidence="2" id="KW-1185">Reference proteome</keyword>
<reference evidence="1 2" key="1">
    <citation type="journal article" date="2011" name="J. Bacteriol.">
        <title>Complete genome sequence of Mycoplasma haemofelis, a hemotropic mycoplasma.</title>
        <authorList>
            <person name="Barker E.N."/>
            <person name="Helps C.R."/>
            <person name="Peters I.R."/>
            <person name="Darby A.C."/>
            <person name="Radford A.D."/>
            <person name="Tasker S."/>
        </authorList>
    </citation>
    <scope>NUCLEOTIDE SEQUENCE [LARGE SCALE GENOMIC DNA]</scope>
    <source>
        <strain evidence="1 2">Langford 1</strain>
    </source>
</reference>
<accession>E8ZHH5</accession>
<protein>
    <submittedName>
        <fullName evidence="1">Uncharacterized protein</fullName>
    </submittedName>
</protein>